<dbReference type="Proteomes" id="UP000001542">
    <property type="component" value="Unassembled WGS sequence"/>
</dbReference>
<dbReference type="InParanoid" id="A2FMG3"/>
<keyword evidence="3" id="KW-1185">Reference proteome</keyword>
<reference evidence="2" key="2">
    <citation type="journal article" date="2007" name="Science">
        <title>Draft genome sequence of the sexually transmitted pathogen Trichomonas vaginalis.</title>
        <authorList>
            <person name="Carlton J.M."/>
            <person name="Hirt R.P."/>
            <person name="Silva J.C."/>
            <person name="Delcher A.L."/>
            <person name="Schatz M."/>
            <person name="Zhao Q."/>
            <person name="Wortman J.R."/>
            <person name="Bidwell S.L."/>
            <person name="Alsmark U.C.M."/>
            <person name="Besteiro S."/>
            <person name="Sicheritz-Ponten T."/>
            <person name="Noel C.J."/>
            <person name="Dacks J.B."/>
            <person name="Foster P.G."/>
            <person name="Simillion C."/>
            <person name="Van de Peer Y."/>
            <person name="Miranda-Saavedra D."/>
            <person name="Barton G.J."/>
            <person name="Westrop G.D."/>
            <person name="Mueller S."/>
            <person name="Dessi D."/>
            <person name="Fiori P.L."/>
            <person name="Ren Q."/>
            <person name="Paulsen I."/>
            <person name="Zhang H."/>
            <person name="Bastida-Corcuera F.D."/>
            <person name="Simoes-Barbosa A."/>
            <person name="Brown M.T."/>
            <person name="Hayes R.D."/>
            <person name="Mukherjee M."/>
            <person name="Okumura C.Y."/>
            <person name="Schneider R."/>
            <person name="Smith A.J."/>
            <person name="Vanacova S."/>
            <person name="Villalvazo M."/>
            <person name="Haas B.J."/>
            <person name="Pertea M."/>
            <person name="Feldblyum T.V."/>
            <person name="Utterback T.R."/>
            <person name="Shu C.L."/>
            <person name="Osoegawa K."/>
            <person name="de Jong P.J."/>
            <person name="Hrdy I."/>
            <person name="Horvathova L."/>
            <person name="Zubacova Z."/>
            <person name="Dolezal P."/>
            <person name="Malik S.B."/>
            <person name="Logsdon J.M. Jr."/>
            <person name="Henze K."/>
            <person name="Gupta A."/>
            <person name="Wang C.C."/>
            <person name="Dunne R.L."/>
            <person name="Upcroft J.A."/>
            <person name="Upcroft P."/>
            <person name="White O."/>
            <person name="Salzberg S.L."/>
            <person name="Tang P."/>
            <person name="Chiu C.-H."/>
            <person name="Lee Y.-S."/>
            <person name="Embley T.M."/>
            <person name="Coombs G.H."/>
            <person name="Mottram J.C."/>
            <person name="Tachezy J."/>
            <person name="Fraser-Liggett C.M."/>
            <person name="Johnson P.J."/>
        </authorList>
    </citation>
    <scope>NUCLEOTIDE SEQUENCE [LARGE SCALE GENOMIC DNA]</scope>
    <source>
        <strain evidence="2">G3</strain>
    </source>
</reference>
<feature type="compositionally biased region" description="Basic and acidic residues" evidence="1">
    <location>
        <begin position="69"/>
        <end position="81"/>
    </location>
</feature>
<dbReference type="SMR" id="A2FMG3"/>
<dbReference type="InterPro" id="IPR036770">
    <property type="entry name" value="Ankyrin_rpt-contain_sf"/>
</dbReference>
<reference evidence="2" key="1">
    <citation type="submission" date="2006-10" db="EMBL/GenBank/DDBJ databases">
        <authorList>
            <person name="Amadeo P."/>
            <person name="Zhao Q."/>
            <person name="Wortman J."/>
            <person name="Fraser-Liggett C."/>
            <person name="Carlton J."/>
        </authorList>
    </citation>
    <scope>NUCLEOTIDE SEQUENCE</scope>
    <source>
        <strain evidence="2">G3</strain>
    </source>
</reference>
<proteinExistence type="predicted"/>
<dbReference type="KEGG" id="tva:75652826"/>
<evidence type="ECO:0000313" key="3">
    <source>
        <dbReference type="Proteomes" id="UP000001542"/>
    </source>
</evidence>
<organism evidence="2 3">
    <name type="scientific">Trichomonas vaginalis (strain ATCC PRA-98 / G3)</name>
    <dbReference type="NCBI Taxonomy" id="412133"/>
    <lineage>
        <taxon>Eukaryota</taxon>
        <taxon>Metamonada</taxon>
        <taxon>Parabasalia</taxon>
        <taxon>Trichomonadida</taxon>
        <taxon>Trichomonadidae</taxon>
        <taxon>Trichomonas</taxon>
    </lineage>
</organism>
<gene>
    <name evidence="2" type="ORF">TVAG_131840</name>
</gene>
<sequence>MLYRLGADPNRANNFVFTPLDFAKRYGFDDIVQLLTTSRSKLVSSMSSRGDPLKSVGSNCESQSAAREASVRDSASSHREASILSGNAK</sequence>
<dbReference type="EMBL" id="DS113886">
    <property type="protein sequence ID" value="EAX93896.1"/>
    <property type="molecule type" value="Genomic_DNA"/>
</dbReference>
<dbReference type="VEuPathDB" id="TrichDB:TVAG_131840"/>
<feature type="compositionally biased region" description="Polar residues" evidence="1">
    <location>
        <begin position="56"/>
        <end position="65"/>
    </location>
</feature>
<feature type="region of interest" description="Disordered" evidence="1">
    <location>
        <begin position="43"/>
        <end position="89"/>
    </location>
</feature>
<dbReference type="Gene3D" id="1.25.40.20">
    <property type="entry name" value="Ankyrin repeat-containing domain"/>
    <property type="match status" value="1"/>
</dbReference>
<dbReference type="SUPFAM" id="SSF48403">
    <property type="entry name" value="Ankyrin repeat"/>
    <property type="match status" value="1"/>
</dbReference>
<accession>A2FMG3</accession>
<evidence type="ECO:0000256" key="1">
    <source>
        <dbReference type="SAM" id="MobiDB-lite"/>
    </source>
</evidence>
<evidence type="ECO:0000313" key="2">
    <source>
        <dbReference type="EMBL" id="EAX93896.1"/>
    </source>
</evidence>
<dbReference type="VEuPathDB" id="TrichDB:TVAGG3_0395670"/>
<name>A2FMG3_TRIV3</name>
<protein>
    <submittedName>
        <fullName evidence="2">Uncharacterized protein</fullName>
    </submittedName>
</protein>
<dbReference type="AlphaFoldDB" id="A2FMG3"/>